<reference evidence="6 7" key="1">
    <citation type="submission" date="2017-10" db="EMBL/GenBank/DDBJ databases">
        <title>Comparative genomics in systemic dimorphic fungi from Ajellomycetaceae.</title>
        <authorList>
            <person name="Munoz J.F."/>
            <person name="Mcewen J.G."/>
            <person name="Clay O.K."/>
            <person name="Cuomo C.A."/>
        </authorList>
    </citation>
    <scope>NUCLEOTIDE SEQUENCE [LARGE SCALE GENOMIC DNA]</scope>
    <source>
        <strain evidence="6 7">UAMH4076</strain>
    </source>
</reference>
<evidence type="ECO:0000259" key="5">
    <source>
        <dbReference type="Pfam" id="PF06722"/>
    </source>
</evidence>
<keyword evidence="1" id="KW-0808">Transferase</keyword>
<proteinExistence type="predicted"/>
<evidence type="ECO:0000313" key="6">
    <source>
        <dbReference type="EMBL" id="PGH30430.1"/>
    </source>
</evidence>
<feature type="domain" description="Erythromycin biosynthesis protein CIII-like C-terminal" evidence="5">
    <location>
        <begin position="451"/>
        <end position="545"/>
    </location>
</feature>
<dbReference type="InterPro" id="IPR050426">
    <property type="entry name" value="Glycosyltransferase_28"/>
</dbReference>
<feature type="compositionally biased region" description="Basic residues" evidence="3">
    <location>
        <begin position="672"/>
        <end position="682"/>
    </location>
</feature>
<protein>
    <submittedName>
        <fullName evidence="6">Uncharacterized protein</fullName>
    </submittedName>
</protein>
<comment type="caution">
    <text evidence="6">The sequence shown here is derived from an EMBL/GenBank/DDBJ whole genome shotgun (WGS) entry which is preliminary data.</text>
</comment>
<dbReference type="AlphaFoldDB" id="A0A2B7ZAP0"/>
<feature type="compositionally biased region" description="Basic and acidic residues" evidence="3">
    <location>
        <begin position="1173"/>
        <end position="1199"/>
    </location>
</feature>
<feature type="compositionally biased region" description="Basic and acidic residues" evidence="3">
    <location>
        <begin position="736"/>
        <end position="751"/>
    </location>
</feature>
<feature type="compositionally biased region" description="Low complexity" evidence="3">
    <location>
        <begin position="683"/>
        <end position="705"/>
    </location>
</feature>
<dbReference type="VEuPathDB" id="FungiDB:EMCG_09586"/>
<gene>
    <name evidence="6" type="ORF">GX50_06804</name>
</gene>
<dbReference type="EMBL" id="PDND01000173">
    <property type="protein sequence ID" value="PGH30430.1"/>
    <property type="molecule type" value="Genomic_DNA"/>
</dbReference>
<evidence type="ECO:0000256" key="1">
    <source>
        <dbReference type="ARBA" id="ARBA00022679"/>
    </source>
</evidence>
<evidence type="ECO:0000313" key="7">
    <source>
        <dbReference type="Proteomes" id="UP000226031"/>
    </source>
</evidence>
<keyword evidence="2" id="KW-0443">Lipid metabolism</keyword>
<dbReference type="InterPro" id="IPR010610">
    <property type="entry name" value="EryCIII-like_C"/>
</dbReference>
<dbReference type="PANTHER" id="PTHR48050:SF13">
    <property type="entry name" value="STEROL 3-BETA-GLUCOSYLTRANSFERASE UGT80A2"/>
    <property type="match status" value="1"/>
</dbReference>
<feature type="compositionally biased region" description="Basic and acidic residues" evidence="3">
    <location>
        <begin position="1078"/>
        <end position="1087"/>
    </location>
</feature>
<dbReference type="Gene3D" id="3.40.50.2000">
    <property type="entry name" value="Glycogen Phosphorylase B"/>
    <property type="match status" value="2"/>
</dbReference>
<dbReference type="GO" id="GO:0006629">
    <property type="term" value="P:lipid metabolic process"/>
    <property type="evidence" value="ECO:0007669"/>
    <property type="project" value="UniProtKB-KW"/>
</dbReference>
<dbReference type="Pfam" id="PF06722">
    <property type="entry name" value="EryCIII-like_C"/>
    <property type="match status" value="1"/>
</dbReference>
<dbReference type="InterPro" id="IPR002213">
    <property type="entry name" value="UDP_glucos_trans"/>
</dbReference>
<name>A0A2B7ZAP0_9EURO</name>
<sequence length="1212" mass="132174">MDLSPSTSGHQPKEPKGPKEPKEPNESHQPHQPHQAQRSSRAAHSDEVHPPEYDTMCGQMDFKQNGIDTNAKVADDGRVNINIKENCRRLSSILGPAFDTRNCRPTSTPASLAGADTGLPVPRMNIVIQIVGSRGDVQPFVALGRELKNVFGHRVRLATHPTFKDFVEENGLEFFTIGGDPAELMAFMVKNPGLMPGFDAMFNGDIGKRRKEIAEIISGCWRSCFEAGDGTGVPVTDANFDATQLEGVKPFVADAIIANPPSFAHIHCAEKLGIPLHLMFTMPWSPTQAFHHPLANIQFSNAEVGVANFVSYALVEMLTWQGLGDVINRFRERSLGLDPMSLMWAPGVLPRLRISYTYCWSPSLIPKPKDWAPHIDIAGFFFLPLASTYTPPNDLAAFLAAGPPPIYIGFGSIVLDDPNAMTELIFEAIKKTGQRALVSKGWGGFGAEEFEIPEGVFMIGNCPHDWLFKRVSCVIHHGGAGTTAAGISLGKPTVVIPFFGDQPFWGSMVAKAGAGPKPIHHKELTADNLAAAITAALEPEAKRKAEELGAKISHEQGVQTGGKSFHKQLNVDSLRCMIIPSRPAVWIIKHTNIRLSSLAVTTLANEGILDPGDLKLYRPREYNTEPGPRDPITGGAGALIETLGDFAMGIADVPTEIVMAITGSAYRAHAKRKSKSASHSRKSSLQVSLSDSTSPPSRASTATLSETENASESGTAIASGEDTSDSMTERTSISSLERDDSTSRTDKYKPSEIRNMRVADVVCAGQVAKRIINTGLKSPMGFTLGVAKGFHNAPKLYGDTTVRESPKVTGFHSGLRAAGKELGYGFYDGISGLVTQPLAGAKDGVGGMVKGFGKGIGGLILKPGAGIFALTGYTMSGVYKEIQKRLGTSIENYIIASRSIDGYEEWKHASKSERDEIVRGWYSLSTNPDVKVKGSTFGLELETLSRGIFDHTRISSEAKREISRNGTPARVESPPPEGLFHIFRSAREKMRCPCHHRRHNSHHHHDPQHKTLCPSVANDIEEAIHKTVKKSSSTNAEEARLIERALRASVSELQVAEADGENKEEAYARAIKASIEEAQRARQENHHSHVHPHIHLEGPHLATTTTTTTTTHDGSSTPPFYPNKRDQGEDEDEDAELDRTLAESIRSHAEEQQRDKEELDALTEYILWKSSEESFSSKRVLETQLEKQPSTEDLRKAIEESLTMEQTDGKST</sequence>
<organism evidence="6 7">
    <name type="scientific">[Emmonsia] crescens</name>
    <dbReference type="NCBI Taxonomy" id="73230"/>
    <lineage>
        <taxon>Eukaryota</taxon>
        <taxon>Fungi</taxon>
        <taxon>Dikarya</taxon>
        <taxon>Ascomycota</taxon>
        <taxon>Pezizomycotina</taxon>
        <taxon>Eurotiomycetes</taxon>
        <taxon>Eurotiomycetidae</taxon>
        <taxon>Onygenales</taxon>
        <taxon>Ajellomycetaceae</taxon>
        <taxon>Emergomyces</taxon>
    </lineage>
</organism>
<dbReference type="PANTHER" id="PTHR48050">
    <property type="entry name" value="STEROL 3-BETA-GLUCOSYLTRANSFERASE"/>
    <property type="match status" value="1"/>
</dbReference>
<dbReference type="SUPFAM" id="SSF53756">
    <property type="entry name" value="UDP-Glycosyltransferase/glycogen phosphorylase"/>
    <property type="match status" value="1"/>
</dbReference>
<evidence type="ECO:0000259" key="4">
    <source>
        <dbReference type="Pfam" id="PF03033"/>
    </source>
</evidence>
<feature type="compositionally biased region" description="Polar residues" evidence="3">
    <location>
        <begin position="725"/>
        <end position="735"/>
    </location>
</feature>
<dbReference type="GO" id="GO:0016906">
    <property type="term" value="F:sterol 3-beta-glucosyltransferase activity"/>
    <property type="evidence" value="ECO:0007669"/>
    <property type="project" value="UniProtKB-ARBA"/>
</dbReference>
<dbReference type="InterPro" id="IPR004276">
    <property type="entry name" value="GlycoTrans_28_N"/>
</dbReference>
<dbReference type="GO" id="GO:0005975">
    <property type="term" value="P:carbohydrate metabolic process"/>
    <property type="evidence" value="ECO:0007669"/>
    <property type="project" value="InterPro"/>
</dbReference>
<dbReference type="STRING" id="73230.A0A2B7ZAP0"/>
<feature type="compositionally biased region" description="Basic and acidic residues" evidence="3">
    <location>
        <begin position="43"/>
        <end position="52"/>
    </location>
</feature>
<feature type="domain" description="Glycosyltransferase family 28 N-terminal" evidence="4">
    <location>
        <begin position="126"/>
        <end position="290"/>
    </location>
</feature>
<dbReference type="CDD" id="cd03784">
    <property type="entry name" value="GT1_Gtf-like"/>
    <property type="match status" value="1"/>
</dbReference>
<feature type="region of interest" description="Disordered" evidence="3">
    <location>
        <begin position="672"/>
        <end position="751"/>
    </location>
</feature>
<feature type="compositionally biased region" description="Polar residues" evidence="3">
    <location>
        <begin position="1"/>
        <end position="10"/>
    </location>
</feature>
<feature type="region of interest" description="Disordered" evidence="3">
    <location>
        <begin position="1"/>
        <end position="54"/>
    </location>
</feature>
<feature type="compositionally biased region" description="Polar residues" evidence="3">
    <location>
        <begin position="706"/>
        <end position="716"/>
    </location>
</feature>
<dbReference type="FunFam" id="3.40.50.2000:FF:000009">
    <property type="entry name" value="Sterol 3-beta-glucosyltransferase UGT80A2"/>
    <property type="match status" value="1"/>
</dbReference>
<dbReference type="Pfam" id="PF03033">
    <property type="entry name" value="Glyco_transf_28"/>
    <property type="match status" value="1"/>
</dbReference>
<dbReference type="FunFam" id="3.40.50.2000:FF:000100">
    <property type="entry name" value="Glycosyltransferase family 1 protein"/>
    <property type="match status" value="1"/>
</dbReference>
<dbReference type="Proteomes" id="UP000226031">
    <property type="component" value="Unassembled WGS sequence"/>
</dbReference>
<feature type="compositionally biased region" description="Basic and acidic residues" evidence="3">
    <location>
        <begin position="11"/>
        <end position="29"/>
    </location>
</feature>
<evidence type="ECO:0000256" key="3">
    <source>
        <dbReference type="SAM" id="MobiDB-lite"/>
    </source>
</evidence>
<keyword evidence="7" id="KW-1185">Reference proteome</keyword>
<evidence type="ECO:0000256" key="2">
    <source>
        <dbReference type="ARBA" id="ARBA00023098"/>
    </source>
</evidence>
<feature type="compositionally biased region" description="Polar residues" evidence="3">
    <location>
        <begin position="30"/>
        <end position="42"/>
    </location>
</feature>
<feature type="region of interest" description="Disordered" evidence="3">
    <location>
        <begin position="1173"/>
        <end position="1212"/>
    </location>
</feature>
<feature type="region of interest" description="Disordered" evidence="3">
    <location>
        <begin position="1078"/>
        <end position="1138"/>
    </location>
</feature>
<accession>A0A2B7ZAP0</accession>